<keyword evidence="2" id="KW-1133">Transmembrane helix</keyword>
<dbReference type="InterPro" id="IPR018110">
    <property type="entry name" value="Mandel_Rmase/mucon_lact_enz_CS"/>
</dbReference>
<dbReference type="SFLD" id="SFLDS00001">
    <property type="entry name" value="Enolase"/>
    <property type="match status" value="1"/>
</dbReference>
<dbReference type="InterPro" id="IPR036849">
    <property type="entry name" value="Enolase-like_C_sf"/>
</dbReference>
<keyword evidence="2" id="KW-0812">Transmembrane</keyword>
<evidence type="ECO:0000259" key="3">
    <source>
        <dbReference type="SMART" id="SM00922"/>
    </source>
</evidence>
<dbReference type="InterPro" id="IPR034593">
    <property type="entry name" value="DgoD-like"/>
</dbReference>
<dbReference type="Pfam" id="PF02746">
    <property type="entry name" value="MR_MLE_N"/>
    <property type="match status" value="1"/>
</dbReference>
<protein>
    <submittedName>
        <fullName evidence="4">Mandelate racemase/muconate lactonizing enzyme family protein</fullName>
    </submittedName>
</protein>
<evidence type="ECO:0000313" key="4">
    <source>
        <dbReference type="EMBL" id="QOJ89539.1"/>
    </source>
</evidence>
<keyword evidence="5" id="KW-1185">Reference proteome</keyword>
<dbReference type="Proteomes" id="UP000593847">
    <property type="component" value="Chromosome"/>
</dbReference>
<evidence type="ECO:0000313" key="5">
    <source>
        <dbReference type="Proteomes" id="UP000593847"/>
    </source>
</evidence>
<dbReference type="PANTHER" id="PTHR48080">
    <property type="entry name" value="D-GALACTONATE DEHYDRATASE-RELATED"/>
    <property type="match status" value="1"/>
</dbReference>
<organism evidence="4 5">
    <name type="scientific">Pseudomonas taiwanensis</name>
    <dbReference type="NCBI Taxonomy" id="470150"/>
    <lineage>
        <taxon>Bacteria</taxon>
        <taxon>Pseudomonadati</taxon>
        <taxon>Pseudomonadota</taxon>
        <taxon>Gammaproteobacteria</taxon>
        <taxon>Pseudomonadales</taxon>
        <taxon>Pseudomonadaceae</taxon>
        <taxon>Pseudomonas</taxon>
    </lineage>
</organism>
<dbReference type="InterPro" id="IPR013342">
    <property type="entry name" value="Mandelate_racemase_C"/>
</dbReference>
<accession>A0A7L9GB36</accession>
<dbReference type="Gene3D" id="3.20.20.120">
    <property type="entry name" value="Enolase-like C-terminal domain"/>
    <property type="match status" value="1"/>
</dbReference>
<dbReference type="KEGG" id="ptai:ICN73_16880"/>
<feature type="transmembrane region" description="Helical" evidence="2">
    <location>
        <begin position="94"/>
        <end position="112"/>
    </location>
</feature>
<name>A0A7L9GB36_9PSED</name>
<evidence type="ECO:0000256" key="2">
    <source>
        <dbReference type="SAM" id="Phobius"/>
    </source>
</evidence>
<dbReference type="InterPro" id="IPR029065">
    <property type="entry name" value="Enolase_C-like"/>
</dbReference>
<dbReference type="SUPFAM" id="SSF54826">
    <property type="entry name" value="Enolase N-terminal domain-like"/>
    <property type="match status" value="1"/>
</dbReference>
<evidence type="ECO:0000256" key="1">
    <source>
        <dbReference type="ARBA" id="ARBA00023239"/>
    </source>
</evidence>
<dbReference type="SUPFAM" id="SSF51604">
    <property type="entry name" value="Enolase C-terminal domain-like"/>
    <property type="match status" value="1"/>
</dbReference>
<proteinExistence type="predicted"/>
<dbReference type="SMART" id="SM00922">
    <property type="entry name" value="MR_MLE"/>
    <property type="match status" value="1"/>
</dbReference>
<dbReference type="Pfam" id="PF13378">
    <property type="entry name" value="MR_MLE_C"/>
    <property type="match status" value="1"/>
</dbReference>
<dbReference type="GO" id="GO:0016829">
    <property type="term" value="F:lyase activity"/>
    <property type="evidence" value="ECO:0007669"/>
    <property type="project" value="UniProtKB-KW"/>
</dbReference>
<dbReference type="PROSITE" id="PS00908">
    <property type="entry name" value="MR_MLE_1"/>
    <property type="match status" value="1"/>
</dbReference>
<dbReference type="GO" id="GO:0009063">
    <property type="term" value="P:amino acid catabolic process"/>
    <property type="evidence" value="ECO:0007669"/>
    <property type="project" value="InterPro"/>
</dbReference>
<sequence>MKIVKAEVSIVEIPFHLRGTGVGIMPTAWKSLEFALIRLEDELGNVGWGEGFGYFTVDATKAIIDRLILPSLIGSTIDDIPAWNRKMQRSIHMFGRYGITIFAIGGVDIALWDLAAKRAGKPLYQLLGEGRREQIPFYASMVRYGTEELATVTCREVIAAGFNSIKLHEIDLDIIEACRRVAGPDKNICVDVNCAWSVEFVERNRERLEALNLTWVEEPVYPPEDFAALSSLRGSLPIAAGENWTTSFQFAQAFQARAVDIVQPSVTKVGGISEFLAIIEQAGKAGSQLMPHSPYFGPGFFASLHLAAANASVQALEYNFVQPDAWLADVEGLRSGDLIKVPQVPGLGFEPDYDVMNKYRRG</sequence>
<dbReference type="PANTHER" id="PTHR48080:SF2">
    <property type="entry name" value="D-GALACTONATE DEHYDRATASE"/>
    <property type="match status" value="1"/>
</dbReference>
<dbReference type="CDD" id="cd03316">
    <property type="entry name" value="MR_like"/>
    <property type="match status" value="1"/>
</dbReference>
<feature type="domain" description="Mandelate racemase/muconate lactonizing enzyme C-terminal" evidence="3">
    <location>
        <begin position="147"/>
        <end position="239"/>
    </location>
</feature>
<keyword evidence="2" id="KW-0472">Membrane</keyword>
<dbReference type="EMBL" id="CP062699">
    <property type="protein sequence ID" value="QOJ89539.1"/>
    <property type="molecule type" value="Genomic_DNA"/>
</dbReference>
<dbReference type="InterPro" id="IPR013341">
    <property type="entry name" value="Mandelate_racemase_N_dom"/>
</dbReference>
<dbReference type="InterPro" id="IPR029017">
    <property type="entry name" value="Enolase-like_N"/>
</dbReference>
<keyword evidence="1" id="KW-0456">Lyase</keyword>
<dbReference type="RefSeq" id="WP_192907334.1">
    <property type="nucleotide sequence ID" value="NZ_CP062699.1"/>
</dbReference>
<reference evidence="4" key="1">
    <citation type="submission" date="2020-09" db="EMBL/GenBank/DDBJ databases">
        <title>Complete genome sequence of Pseudomonas taiwanensis CC, a plant growth-promoting and biotite-weathering strain.</title>
        <authorList>
            <person name="Cheng C."/>
        </authorList>
    </citation>
    <scope>NUCLEOTIDE SEQUENCE [LARGE SCALE GENOMIC DNA]</scope>
    <source>
        <strain evidence="4">WRS8</strain>
    </source>
</reference>
<dbReference type="Gene3D" id="3.30.390.10">
    <property type="entry name" value="Enolase-like, N-terminal domain"/>
    <property type="match status" value="1"/>
</dbReference>
<gene>
    <name evidence="4" type="ORF">ICN73_16880</name>
</gene>
<dbReference type="AlphaFoldDB" id="A0A7L9GB36"/>